<dbReference type="GO" id="GO:0051560">
    <property type="term" value="P:mitochondrial calcium ion homeostasis"/>
    <property type="evidence" value="ECO:0007669"/>
    <property type="project" value="UniProtKB-UniRule"/>
</dbReference>
<dbReference type="EMBL" id="LR787845">
    <property type="protein sequence ID" value="CAB3263707.1"/>
    <property type="molecule type" value="mRNA"/>
</dbReference>
<dbReference type="GO" id="GO:1990246">
    <property type="term" value="C:uniplex complex"/>
    <property type="evidence" value="ECO:0007669"/>
    <property type="project" value="TreeGrafter"/>
</dbReference>
<evidence type="ECO:0000256" key="12">
    <source>
        <dbReference type="ARBA" id="ARBA00023136"/>
    </source>
</evidence>
<accession>A0A6F9DJT1</accession>
<protein>
    <recommendedName>
        <fullName evidence="15">Calcium uniporter protein</fullName>
    </recommendedName>
</protein>
<organism evidence="18">
    <name type="scientific">Phallusia mammillata</name>
    <dbReference type="NCBI Taxonomy" id="59560"/>
    <lineage>
        <taxon>Eukaryota</taxon>
        <taxon>Metazoa</taxon>
        <taxon>Chordata</taxon>
        <taxon>Tunicata</taxon>
        <taxon>Ascidiacea</taxon>
        <taxon>Phlebobranchia</taxon>
        <taxon>Ascidiidae</taxon>
        <taxon>Phallusia</taxon>
    </lineage>
</organism>
<feature type="domain" description="Calcium uniporter protein C-terminal" evidence="17">
    <location>
        <begin position="123"/>
        <end position="325"/>
    </location>
</feature>
<dbReference type="GO" id="GO:0005262">
    <property type="term" value="F:calcium channel activity"/>
    <property type="evidence" value="ECO:0007669"/>
    <property type="project" value="UniProtKB-UniRule"/>
</dbReference>
<comment type="function">
    <text evidence="15">Mitochondrial inner membrane calcium uniporter that mediates calcium uptake into mitochondria. Mitochondrial calcium homeostasis plays key roles in cellular physiology and regulates cell bioenergetics, cytoplasmic calcium signals and activation of cell death pathways.</text>
</comment>
<dbReference type="InterPro" id="IPR039055">
    <property type="entry name" value="MCU_fam"/>
</dbReference>
<keyword evidence="9 15" id="KW-1133">Transmembrane helix</keyword>
<dbReference type="InterPro" id="IPR006769">
    <property type="entry name" value="MCU_C"/>
</dbReference>
<evidence type="ECO:0000256" key="7">
    <source>
        <dbReference type="ARBA" id="ARBA00022792"/>
    </source>
</evidence>
<dbReference type="Pfam" id="PF04678">
    <property type="entry name" value="MCU"/>
    <property type="match status" value="1"/>
</dbReference>
<keyword evidence="10 15" id="KW-0406">Ion transport</keyword>
<feature type="coiled-coil region" evidence="16">
    <location>
        <begin position="195"/>
        <end position="232"/>
    </location>
</feature>
<keyword evidence="5 15" id="KW-0107">Calcium channel</keyword>
<keyword evidence="7 15" id="KW-0999">Mitochondrion inner membrane</keyword>
<keyword evidence="12 15" id="KW-0472">Membrane</keyword>
<evidence type="ECO:0000256" key="8">
    <source>
        <dbReference type="ARBA" id="ARBA00022837"/>
    </source>
</evidence>
<comment type="domain">
    <text evidence="15">The selectivity filter, in which calcium ions are arranged in single file, is composed of two acidic rings separated by one helical turn along the central axis of the channel pore.</text>
</comment>
<evidence type="ECO:0000256" key="10">
    <source>
        <dbReference type="ARBA" id="ARBA00023065"/>
    </source>
</evidence>
<evidence type="ECO:0000256" key="11">
    <source>
        <dbReference type="ARBA" id="ARBA00023128"/>
    </source>
</evidence>
<comment type="subcellular location">
    <subcellularLocation>
        <location evidence="1 15">Mitochondrion inner membrane</location>
        <topology evidence="1 15">Multi-pass membrane protein</topology>
    </subcellularLocation>
</comment>
<evidence type="ECO:0000259" key="17">
    <source>
        <dbReference type="Pfam" id="PF04678"/>
    </source>
</evidence>
<keyword evidence="11 15" id="KW-0496">Mitochondrion</keyword>
<reference evidence="18" key="1">
    <citation type="submission" date="2020-04" db="EMBL/GenBank/DDBJ databases">
        <authorList>
            <person name="Neveu A P."/>
        </authorList>
    </citation>
    <scope>NUCLEOTIDE SEQUENCE</scope>
    <source>
        <tissue evidence="18">Whole embryo</tissue>
    </source>
</reference>
<comment type="similarity">
    <text evidence="2 15">Belongs to the MCU (TC 1.A.77) family.</text>
</comment>
<feature type="transmembrane region" description="Helical" evidence="15">
    <location>
        <begin position="271"/>
        <end position="289"/>
    </location>
</feature>
<proteinExistence type="evidence at transcript level"/>
<evidence type="ECO:0000313" key="18">
    <source>
        <dbReference type="EMBL" id="CAB3263707.1"/>
    </source>
</evidence>
<evidence type="ECO:0000256" key="6">
    <source>
        <dbReference type="ARBA" id="ARBA00022692"/>
    </source>
</evidence>
<gene>
    <name evidence="18" type="primary">Mcu</name>
</gene>
<evidence type="ECO:0000256" key="5">
    <source>
        <dbReference type="ARBA" id="ARBA00022673"/>
    </source>
</evidence>
<evidence type="ECO:0000256" key="13">
    <source>
        <dbReference type="ARBA" id="ARBA00023303"/>
    </source>
</evidence>
<evidence type="ECO:0000256" key="4">
    <source>
        <dbReference type="ARBA" id="ARBA00022568"/>
    </source>
</evidence>
<evidence type="ECO:0000256" key="2">
    <source>
        <dbReference type="ARBA" id="ARBA00005653"/>
    </source>
</evidence>
<keyword evidence="8 15" id="KW-0106">Calcium</keyword>
<dbReference type="GO" id="GO:0015292">
    <property type="term" value="F:uniporter activity"/>
    <property type="evidence" value="ECO:0007669"/>
    <property type="project" value="UniProtKB-UniRule"/>
</dbReference>
<comment type="catalytic activity">
    <reaction evidence="14">
        <text>Ca(2+)(in) = Ca(2+)(out)</text>
        <dbReference type="Rhea" id="RHEA:29671"/>
        <dbReference type="ChEBI" id="CHEBI:29108"/>
    </reaction>
</comment>
<dbReference type="AlphaFoldDB" id="A0A6F9DJT1"/>
<name>A0A6F9DJT1_9ASCI</name>
<sequence length="363" mass="42005">MQKSRAILRIFPAKALPAPALHGRSTILGLLRKEQLENRRFLGTGINIFHKRNHNLLSSLETNCNLCHIRRLGTEDKQDVTFSFSNGLPVISVPLPSRKEMCKFVLRPVATTVGNFLSDLRQEDQGIDRAVIFATDGSRIAACTKIEHLMQNAFVLHINDQSYEVNPPKLEQTPVETSTDLDQAKILIAQLYGQLNIEEHQLIQQQQLLERLENLKTEILPLEQRKDRMAEKAKWRTSLLMWGGLAMMGTQFGILARLTWWEYSWDIMEPVTYFITYGTAIIMYGYFLLTQKEYVYPDARDRQYMRFFYRQAERTKFDVNKYNKLCGEIAQAEQDLKRLRDPLHLNLPAEPITIPHDPEGSKP</sequence>
<dbReference type="PANTHER" id="PTHR13462">
    <property type="entry name" value="CALCIUM UNIPORTER PROTEIN, MITOCHONDRIAL"/>
    <property type="match status" value="1"/>
</dbReference>
<evidence type="ECO:0000256" key="9">
    <source>
        <dbReference type="ARBA" id="ARBA00022989"/>
    </source>
</evidence>
<dbReference type="PANTHER" id="PTHR13462:SF10">
    <property type="entry name" value="CALCIUM UNIPORTER PROTEIN, MITOCHONDRIAL"/>
    <property type="match status" value="1"/>
</dbReference>
<evidence type="ECO:0000256" key="3">
    <source>
        <dbReference type="ARBA" id="ARBA00022448"/>
    </source>
</evidence>
<evidence type="ECO:0000256" key="15">
    <source>
        <dbReference type="RuleBase" id="RU367035"/>
    </source>
</evidence>
<keyword evidence="3 15" id="KW-0813">Transport</keyword>
<keyword evidence="4 15" id="KW-0109">Calcium transport</keyword>
<evidence type="ECO:0000256" key="1">
    <source>
        <dbReference type="ARBA" id="ARBA00004448"/>
    </source>
</evidence>
<keyword evidence="16" id="KW-0175">Coiled coil</keyword>
<keyword evidence="13 15" id="KW-0407">Ion channel</keyword>
<dbReference type="GO" id="GO:0036444">
    <property type="term" value="P:calcium import into the mitochondrion"/>
    <property type="evidence" value="ECO:0007669"/>
    <property type="project" value="UniProtKB-ARBA"/>
</dbReference>
<evidence type="ECO:0000256" key="16">
    <source>
        <dbReference type="SAM" id="Coils"/>
    </source>
</evidence>
<evidence type="ECO:0000256" key="14">
    <source>
        <dbReference type="ARBA" id="ARBA00036634"/>
    </source>
</evidence>
<keyword evidence="6 15" id="KW-0812">Transmembrane</keyword>
<feature type="transmembrane region" description="Helical" evidence="15">
    <location>
        <begin position="239"/>
        <end position="259"/>
    </location>
</feature>